<name>A0A9D4ZA10_ADICA</name>
<reference evidence="1" key="1">
    <citation type="submission" date="2021-01" db="EMBL/GenBank/DDBJ databases">
        <title>Adiantum capillus-veneris genome.</title>
        <authorList>
            <person name="Fang Y."/>
            <person name="Liao Q."/>
        </authorList>
    </citation>
    <scope>NUCLEOTIDE SEQUENCE</scope>
    <source>
        <strain evidence="1">H3</strain>
        <tissue evidence="1">Leaf</tissue>
    </source>
</reference>
<evidence type="ECO:0000313" key="1">
    <source>
        <dbReference type="EMBL" id="KAI5066247.1"/>
    </source>
</evidence>
<dbReference type="EMBL" id="JABFUD020000018">
    <property type="protein sequence ID" value="KAI5066247.1"/>
    <property type="molecule type" value="Genomic_DNA"/>
</dbReference>
<comment type="caution">
    <text evidence="1">The sequence shown here is derived from an EMBL/GenBank/DDBJ whole genome shotgun (WGS) entry which is preliminary data.</text>
</comment>
<gene>
    <name evidence="1" type="ORF">GOP47_0018871</name>
</gene>
<organism evidence="1 2">
    <name type="scientific">Adiantum capillus-veneris</name>
    <name type="common">Maidenhair fern</name>
    <dbReference type="NCBI Taxonomy" id="13818"/>
    <lineage>
        <taxon>Eukaryota</taxon>
        <taxon>Viridiplantae</taxon>
        <taxon>Streptophyta</taxon>
        <taxon>Embryophyta</taxon>
        <taxon>Tracheophyta</taxon>
        <taxon>Polypodiopsida</taxon>
        <taxon>Polypodiidae</taxon>
        <taxon>Polypodiales</taxon>
        <taxon>Pteridineae</taxon>
        <taxon>Pteridaceae</taxon>
        <taxon>Vittarioideae</taxon>
        <taxon>Adiantum</taxon>
    </lineage>
</organism>
<proteinExistence type="predicted"/>
<protein>
    <submittedName>
        <fullName evidence="1">Uncharacterized protein</fullName>
    </submittedName>
</protein>
<dbReference type="AlphaFoldDB" id="A0A9D4ZA10"/>
<keyword evidence="2" id="KW-1185">Reference proteome</keyword>
<accession>A0A9D4ZA10</accession>
<evidence type="ECO:0000313" key="2">
    <source>
        <dbReference type="Proteomes" id="UP000886520"/>
    </source>
</evidence>
<dbReference type="Proteomes" id="UP000886520">
    <property type="component" value="Chromosome 18"/>
</dbReference>
<sequence>MNSLMIKRTGFLLNSKQQKPWLHSGRIRSWHSQQARFEELLRAQFGLITQHTLLLESFGRKKNSGIKTAPTKLSWRCCYSPPEIELQQDFATHFHMLEDRW</sequence>